<dbReference type="EMBL" id="AP023359">
    <property type="protein sequence ID" value="BCJ65026.1"/>
    <property type="molecule type" value="Genomic_DNA"/>
</dbReference>
<dbReference type="KEGG" id="pry:Prubr_20470"/>
<evidence type="ECO:0000313" key="1">
    <source>
        <dbReference type="EMBL" id="BCJ65026.1"/>
    </source>
</evidence>
<proteinExistence type="predicted"/>
<protein>
    <submittedName>
        <fullName evidence="1">Uncharacterized protein</fullName>
    </submittedName>
</protein>
<dbReference type="RefSeq" id="WP_246568521.1">
    <property type="nucleotide sequence ID" value="NZ_AP023359.1"/>
</dbReference>
<keyword evidence="2" id="KW-1185">Reference proteome</keyword>
<organism evidence="1 2">
    <name type="scientific">Polymorphospora rubra</name>
    <dbReference type="NCBI Taxonomy" id="338584"/>
    <lineage>
        <taxon>Bacteria</taxon>
        <taxon>Bacillati</taxon>
        <taxon>Actinomycetota</taxon>
        <taxon>Actinomycetes</taxon>
        <taxon>Micromonosporales</taxon>
        <taxon>Micromonosporaceae</taxon>
        <taxon>Polymorphospora</taxon>
    </lineage>
</organism>
<sequence length="192" mass="20886">MGETMVGFGYKQAWLAVRDGDPAAVITVLGLRDLGTVPWRDGIDLAYLTDDRLVLTPPLPGARGSHWLLATGRWLLGPRSAVDVIELSAILQTEVQFFATYRVSEVHRWERAVDGVSVRAFGYIGETGEVTEWRGDPDDAERAVGLPPEVDTDTDILVAEDDVMRLARSWSVDPTSLDGQPAAGPLRATACP</sequence>
<dbReference type="Proteomes" id="UP000680866">
    <property type="component" value="Chromosome"/>
</dbReference>
<accession>A0A810MV03</accession>
<reference evidence="1" key="1">
    <citation type="submission" date="2020-08" db="EMBL/GenBank/DDBJ databases">
        <title>Whole genome shotgun sequence of Polymorphospora rubra NBRC 101157.</title>
        <authorList>
            <person name="Komaki H."/>
            <person name="Tamura T."/>
        </authorList>
    </citation>
    <scope>NUCLEOTIDE SEQUENCE</scope>
    <source>
        <strain evidence="1">NBRC 101157</strain>
    </source>
</reference>
<dbReference type="AlphaFoldDB" id="A0A810MV03"/>
<gene>
    <name evidence="1" type="ORF">Prubr_20470</name>
</gene>
<name>A0A810MV03_9ACTN</name>
<evidence type="ECO:0000313" key="2">
    <source>
        <dbReference type="Proteomes" id="UP000680866"/>
    </source>
</evidence>